<dbReference type="Proteomes" id="UP000278807">
    <property type="component" value="Unassembled WGS sequence"/>
</dbReference>
<keyword evidence="2" id="KW-1185">Reference proteome</keyword>
<evidence type="ECO:0000313" key="1">
    <source>
        <dbReference type="EMBL" id="VDN96786.1"/>
    </source>
</evidence>
<gene>
    <name evidence="1" type="ORF">HNAJ_LOCUS927</name>
</gene>
<accession>A0A0R3T1Z3</accession>
<dbReference type="EMBL" id="UZAE01000308">
    <property type="protein sequence ID" value="VDN96786.1"/>
    <property type="molecule type" value="Genomic_DNA"/>
</dbReference>
<dbReference type="AlphaFoldDB" id="A0A0R3T1Z3"/>
<reference evidence="3" key="1">
    <citation type="submission" date="2017-02" db="UniProtKB">
        <authorList>
            <consortium name="WormBaseParasite"/>
        </authorList>
    </citation>
    <scope>IDENTIFICATION</scope>
</reference>
<evidence type="ECO:0000313" key="3">
    <source>
        <dbReference type="WBParaSite" id="HNAJ_0000092701-mRNA-1"/>
    </source>
</evidence>
<dbReference type="WBParaSite" id="HNAJ_0000092701-mRNA-1">
    <property type="protein sequence ID" value="HNAJ_0000092701-mRNA-1"/>
    <property type="gene ID" value="HNAJ_0000092701"/>
</dbReference>
<organism evidence="3">
    <name type="scientific">Rodentolepis nana</name>
    <name type="common">Dwarf tapeworm</name>
    <name type="synonym">Hymenolepis nana</name>
    <dbReference type="NCBI Taxonomy" id="102285"/>
    <lineage>
        <taxon>Eukaryota</taxon>
        <taxon>Metazoa</taxon>
        <taxon>Spiralia</taxon>
        <taxon>Lophotrochozoa</taxon>
        <taxon>Platyhelminthes</taxon>
        <taxon>Cestoda</taxon>
        <taxon>Eucestoda</taxon>
        <taxon>Cyclophyllidea</taxon>
        <taxon>Hymenolepididae</taxon>
        <taxon>Rodentolepis</taxon>
    </lineage>
</organism>
<proteinExistence type="predicted"/>
<sequence>MSSTRPNAPDLTKKASSLEGNTLFVVLMPMKFTPTKNGCKEGAYYTPSPLRQECAAFFEDVGEGTTVIACQFGPRRHSRNKL</sequence>
<evidence type="ECO:0000313" key="2">
    <source>
        <dbReference type="Proteomes" id="UP000278807"/>
    </source>
</evidence>
<protein>
    <submittedName>
        <fullName evidence="1 3">Uncharacterized protein</fullName>
    </submittedName>
</protein>
<name>A0A0R3T1Z3_RODNA</name>
<reference evidence="1 2" key="2">
    <citation type="submission" date="2018-11" db="EMBL/GenBank/DDBJ databases">
        <authorList>
            <consortium name="Pathogen Informatics"/>
        </authorList>
    </citation>
    <scope>NUCLEOTIDE SEQUENCE [LARGE SCALE GENOMIC DNA]</scope>
</reference>